<dbReference type="InterPro" id="IPR011055">
    <property type="entry name" value="Dup_hybrid_motif"/>
</dbReference>
<evidence type="ECO:0000256" key="4">
    <source>
        <dbReference type="ARBA" id="ARBA00022723"/>
    </source>
</evidence>
<keyword evidence="13" id="KW-1185">Reference proteome</keyword>
<evidence type="ECO:0000313" key="13">
    <source>
        <dbReference type="Proteomes" id="UP000295367"/>
    </source>
</evidence>
<gene>
    <name evidence="12" type="ORF">EDC63_1112</name>
</gene>
<keyword evidence="8" id="KW-0812">Transmembrane</keyword>
<reference evidence="12 13" key="1">
    <citation type="submission" date="2019-03" db="EMBL/GenBank/DDBJ databases">
        <title>Genomic Encyclopedia of Type Strains, Phase IV (KMG-IV): sequencing the most valuable type-strain genomes for metagenomic binning, comparative biology and taxonomic classification.</title>
        <authorList>
            <person name="Goeker M."/>
        </authorList>
    </citation>
    <scope>NUCLEOTIDE SEQUENCE [LARGE SCALE GENOMIC DNA]</scope>
    <source>
        <strain evidence="12 13">DSM 100309</strain>
    </source>
</reference>
<evidence type="ECO:0000259" key="11">
    <source>
        <dbReference type="Pfam" id="PF22310"/>
    </source>
</evidence>
<organism evidence="12 13">
    <name type="scientific">Sulfurirhabdus autotrophica</name>
    <dbReference type="NCBI Taxonomy" id="1706046"/>
    <lineage>
        <taxon>Bacteria</taxon>
        <taxon>Pseudomonadati</taxon>
        <taxon>Pseudomonadota</taxon>
        <taxon>Betaproteobacteria</taxon>
        <taxon>Nitrosomonadales</taxon>
        <taxon>Sulfuricellaceae</taxon>
        <taxon>Sulfurirhabdus</taxon>
    </lineage>
</organism>
<evidence type="ECO:0000259" key="10">
    <source>
        <dbReference type="Pfam" id="PF19425"/>
    </source>
</evidence>
<comment type="caution">
    <text evidence="12">The sequence shown here is derived from an EMBL/GenBank/DDBJ whole genome shotgun (WGS) entry which is preliminary data.</text>
</comment>
<keyword evidence="8" id="KW-1133">Transmembrane helix</keyword>
<dbReference type="InterPro" id="IPR045834">
    <property type="entry name" value="Csd3_N2"/>
</dbReference>
<dbReference type="Gene3D" id="2.70.70.10">
    <property type="entry name" value="Glucose Permease (Domain IIA)"/>
    <property type="match status" value="1"/>
</dbReference>
<dbReference type="Proteomes" id="UP000295367">
    <property type="component" value="Unassembled WGS sequence"/>
</dbReference>
<name>A0A4R3Y1T8_9PROT</name>
<feature type="domain" description="M23ase beta-sheet core" evidence="9">
    <location>
        <begin position="301"/>
        <end position="397"/>
    </location>
</feature>
<evidence type="ECO:0000256" key="1">
    <source>
        <dbReference type="ARBA" id="ARBA00001947"/>
    </source>
</evidence>
<keyword evidence="4" id="KW-0479">Metal-binding</keyword>
<keyword evidence="5 12" id="KW-0378">Hydrolase</keyword>
<evidence type="ECO:0000256" key="8">
    <source>
        <dbReference type="SAM" id="Phobius"/>
    </source>
</evidence>
<keyword evidence="3" id="KW-0645">Protease</keyword>
<evidence type="ECO:0000259" key="9">
    <source>
        <dbReference type="Pfam" id="PF01551"/>
    </source>
</evidence>
<evidence type="ECO:0000256" key="3">
    <source>
        <dbReference type="ARBA" id="ARBA00022670"/>
    </source>
</evidence>
<dbReference type="SUPFAM" id="SSF51261">
    <property type="entry name" value="Duplicated hybrid motif"/>
    <property type="match status" value="1"/>
</dbReference>
<feature type="domain" description="Csd3-like second N-terminal" evidence="10">
    <location>
        <begin position="170"/>
        <end position="288"/>
    </location>
</feature>
<dbReference type="CDD" id="cd12797">
    <property type="entry name" value="M23_peptidase"/>
    <property type="match status" value="1"/>
</dbReference>
<dbReference type="OrthoDB" id="9815245at2"/>
<dbReference type="Pfam" id="PF22310">
    <property type="entry name" value="NMB0315_dom_I"/>
    <property type="match status" value="1"/>
</dbReference>
<dbReference type="RefSeq" id="WP_124946130.1">
    <property type="nucleotide sequence ID" value="NZ_BHVT01000027.1"/>
</dbReference>
<protein>
    <submittedName>
        <fullName evidence="12">Murein DD-endopeptidase MepM/ murein hydrolase activator NlpD</fullName>
    </submittedName>
</protein>
<evidence type="ECO:0000256" key="6">
    <source>
        <dbReference type="ARBA" id="ARBA00022833"/>
    </source>
</evidence>
<keyword evidence="7" id="KW-0482">Metalloprotease</keyword>
<evidence type="ECO:0000256" key="2">
    <source>
        <dbReference type="ARBA" id="ARBA00004196"/>
    </source>
</evidence>
<dbReference type="InterPro" id="IPR054512">
    <property type="entry name" value="NMB0315-like_N"/>
</dbReference>
<sequence length="439" mass="48456">MNNIEDAILTQKQNEQERKFGLRWLVGLSSIPLFGIVAAFGIAPQTDTGKVSVQTIIEQLPLPTAKIAEESNSEYWRAERIQRGDTVAGLLSRLKINDPDALSFLNSSKDASTLYQLRPGKIISAQTNNDGELLTLRYIHSDGTMLQVEKDGDSFKAKEEPVQLENRVSMKSGEIKSSLFAATDAINLPDSIAVQMADMFSTDVDFHQDLRKGDRFTVVYESFYNNGEPVKTGRILAAEFTNQGKTYRAVYFQDKQGHGGYYTPEGKNLRKAFLRSPLEFSRISSGFTTARYHPILQKWRAHKGVDYAAPTGTRIKAVADATVAFIGTERGYGNFILLQHQGKFSTAYGHLSAFAKGLHRGSKVNQGDVIGFVGMTGLATGPHLHYEFRIAGVQHNPLSVDMPVAFPIAAAYKHDFDNAVAPLMTRLSLLRGTNLASLD</sequence>
<dbReference type="GO" id="GO:0004222">
    <property type="term" value="F:metalloendopeptidase activity"/>
    <property type="evidence" value="ECO:0007669"/>
    <property type="project" value="TreeGrafter"/>
</dbReference>
<dbReference type="Gene3D" id="3.10.450.350">
    <property type="match status" value="2"/>
</dbReference>
<dbReference type="GO" id="GO:0046872">
    <property type="term" value="F:metal ion binding"/>
    <property type="evidence" value="ECO:0007669"/>
    <property type="project" value="UniProtKB-KW"/>
</dbReference>
<keyword evidence="8" id="KW-0472">Membrane</keyword>
<accession>A0A4R3Y1T8</accession>
<keyword evidence="6" id="KW-0862">Zinc</keyword>
<dbReference type="PANTHER" id="PTHR21666:SF288">
    <property type="entry name" value="CELL DIVISION PROTEIN YTFB"/>
    <property type="match status" value="1"/>
</dbReference>
<dbReference type="InterPro" id="IPR016047">
    <property type="entry name" value="M23ase_b-sheet_dom"/>
</dbReference>
<feature type="transmembrane region" description="Helical" evidence="8">
    <location>
        <begin position="21"/>
        <end position="43"/>
    </location>
</feature>
<dbReference type="InterPro" id="IPR050570">
    <property type="entry name" value="Cell_wall_metabolism_enzyme"/>
</dbReference>
<dbReference type="AlphaFoldDB" id="A0A4R3Y1T8"/>
<proteinExistence type="predicted"/>
<evidence type="ECO:0000256" key="7">
    <source>
        <dbReference type="ARBA" id="ARBA00023049"/>
    </source>
</evidence>
<evidence type="ECO:0000256" key="5">
    <source>
        <dbReference type="ARBA" id="ARBA00022801"/>
    </source>
</evidence>
<feature type="domain" description="DD-carboxypeptidase/endopeptidase Mpg-like N-terminal" evidence="11">
    <location>
        <begin position="75"/>
        <end position="139"/>
    </location>
</feature>
<dbReference type="GO" id="GO:0006508">
    <property type="term" value="P:proteolysis"/>
    <property type="evidence" value="ECO:0007669"/>
    <property type="project" value="UniProtKB-KW"/>
</dbReference>
<dbReference type="PANTHER" id="PTHR21666">
    <property type="entry name" value="PEPTIDASE-RELATED"/>
    <property type="match status" value="1"/>
</dbReference>
<dbReference type="Pfam" id="PF01551">
    <property type="entry name" value="Peptidase_M23"/>
    <property type="match status" value="1"/>
</dbReference>
<comment type="subcellular location">
    <subcellularLocation>
        <location evidence="2">Cell envelope</location>
    </subcellularLocation>
</comment>
<comment type="cofactor">
    <cofactor evidence="1">
        <name>Zn(2+)</name>
        <dbReference type="ChEBI" id="CHEBI:29105"/>
    </cofactor>
</comment>
<dbReference type="Pfam" id="PF19425">
    <property type="entry name" value="Csd3_N2"/>
    <property type="match status" value="1"/>
</dbReference>
<dbReference type="GO" id="GO:0030313">
    <property type="term" value="C:cell envelope"/>
    <property type="evidence" value="ECO:0007669"/>
    <property type="project" value="UniProtKB-SubCell"/>
</dbReference>
<dbReference type="EMBL" id="SMCO01000011">
    <property type="protein sequence ID" value="TCV84658.1"/>
    <property type="molecule type" value="Genomic_DNA"/>
</dbReference>
<evidence type="ECO:0000313" key="12">
    <source>
        <dbReference type="EMBL" id="TCV84658.1"/>
    </source>
</evidence>